<accession>A0A2H4YF59</accession>
<proteinExistence type="predicted"/>
<sequence>MSSEPIKVAIIGGSERIGMRAELVRILTENEDLKKAFIGLEITEEDVLNQIEELRSAEEDKKMKMRIVISDSLAMLDHLMYEPAREFSCKLEQEVPFWATHGNKRSVYKCHRR</sequence>
<name>A0A2H4YF59_9CAUD</name>
<dbReference type="EMBL" id="MG250483">
    <property type="protein sequence ID" value="AUE22793.1"/>
    <property type="molecule type" value="Genomic_DNA"/>
</dbReference>
<protein>
    <submittedName>
        <fullName evidence="1">Uncharacterized protein</fullName>
    </submittedName>
</protein>
<dbReference type="Proteomes" id="UP000240934">
    <property type="component" value="Segment"/>
</dbReference>
<evidence type="ECO:0000313" key="1">
    <source>
        <dbReference type="EMBL" id="AUE22793.1"/>
    </source>
</evidence>
<keyword evidence="2" id="KW-1185">Reference proteome</keyword>
<reference evidence="1 2" key="1">
    <citation type="submission" date="2017-10" db="EMBL/GenBank/DDBJ databases">
        <title>Antibacterial composition for extension of chilled fish shelf life and decreasing of risk of food-borne infections, bacteriophage strains for its preparation.</title>
        <authorList>
            <person name="Zulkarneev E.R."/>
            <person name="Aleshkin A.V."/>
            <person name="Rubalsky O.V."/>
            <person name="Kiseleva I.A."/>
            <person name="Rubalskii E.O."/>
            <person name="Lebedev S.N."/>
        </authorList>
    </citation>
    <scope>NUCLEOTIDE SEQUENCE [LARGE SCALE GENOMIC DNA]</scope>
</reference>
<organism evidence="1 2">
    <name type="scientific">Aeromonas phage Ah1</name>
    <dbReference type="NCBI Taxonomy" id="2053701"/>
    <lineage>
        <taxon>Viruses</taxon>
        <taxon>Duplodnaviria</taxon>
        <taxon>Heunggongvirae</taxon>
        <taxon>Uroviricota</taxon>
        <taxon>Caudoviricetes</taxon>
        <taxon>Pantevenvirales</taxon>
        <taxon>Straboviridae</taxon>
        <taxon>Cinqassovirus</taxon>
        <taxon>Cinqassovirus ah1</taxon>
    </lineage>
</organism>
<evidence type="ECO:0000313" key="2">
    <source>
        <dbReference type="Proteomes" id="UP000240934"/>
    </source>
</evidence>
<gene>
    <name evidence="1" type="ORF">Ah1_00275</name>
</gene>